<dbReference type="PANTHER" id="PTHR34676:SF8">
    <property type="entry name" value="TRANSMEMBRANE PROTEIN"/>
    <property type="match status" value="1"/>
</dbReference>
<reference evidence="1 2" key="1">
    <citation type="journal article" date="2021" name="Comput. Struct. Biotechnol. J.">
        <title>De novo genome assembly of the potent medicinal plant Rehmannia glutinosa using nanopore technology.</title>
        <authorList>
            <person name="Ma L."/>
            <person name="Dong C."/>
            <person name="Song C."/>
            <person name="Wang X."/>
            <person name="Zheng X."/>
            <person name="Niu Y."/>
            <person name="Chen S."/>
            <person name="Feng W."/>
        </authorList>
    </citation>
    <scope>NUCLEOTIDE SEQUENCE [LARGE SCALE GENOMIC DNA]</scope>
    <source>
        <strain evidence="1">DH-2019</strain>
    </source>
</reference>
<sequence>MECFLQGCGFDIWNVVIEGVAQPTTKLEDGTTTPKPFKEYDENDKKAFSLNGKALNILHCSLTATDYNRIRGIRSAHEVWEKLETIYEGTKKVKQARKTMLVKDFENFNMHDGESISKMVERLDNIVNPLVALGKVISEEDKVTKVLNALPGSWSEKVTAITEAQNLETLKFDELIGNLLIYEVYLKEKKNSQPSTSKSGARKILLKA</sequence>
<dbReference type="Pfam" id="PF14223">
    <property type="entry name" value="Retrotran_gag_2"/>
    <property type="match status" value="1"/>
</dbReference>
<proteinExistence type="predicted"/>
<keyword evidence="2" id="KW-1185">Reference proteome</keyword>
<dbReference type="Proteomes" id="UP001318860">
    <property type="component" value="Unassembled WGS sequence"/>
</dbReference>
<accession>A0ABR0WX20</accession>
<dbReference type="EMBL" id="JABTTQ020000007">
    <property type="protein sequence ID" value="KAK6151719.1"/>
    <property type="molecule type" value="Genomic_DNA"/>
</dbReference>
<evidence type="ECO:0000313" key="1">
    <source>
        <dbReference type="EMBL" id="KAK6151719.1"/>
    </source>
</evidence>
<organism evidence="1 2">
    <name type="scientific">Rehmannia glutinosa</name>
    <name type="common">Chinese foxglove</name>
    <dbReference type="NCBI Taxonomy" id="99300"/>
    <lineage>
        <taxon>Eukaryota</taxon>
        <taxon>Viridiplantae</taxon>
        <taxon>Streptophyta</taxon>
        <taxon>Embryophyta</taxon>
        <taxon>Tracheophyta</taxon>
        <taxon>Spermatophyta</taxon>
        <taxon>Magnoliopsida</taxon>
        <taxon>eudicotyledons</taxon>
        <taxon>Gunneridae</taxon>
        <taxon>Pentapetalae</taxon>
        <taxon>asterids</taxon>
        <taxon>lamiids</taxon>
        <taxon>Lamiales</taxon>
        <taxon>Orobanchaceae</taxon>
        <taxon>Rehmannieae</taxon>
        <taxon>Rehmannia</taxon>
    </lineage>
</organism>
<evidence type="ECO:0008006" key="3">
    <source>
        <dbReference type="Google" id="ProtNLM"/>
    </source>
</evidence>
<name>A0ABR0WX20_REHGL</name>
<comment type="caution">
    <text evidence="1">The sequence shown here is derived from an EMBL/GenBank/DDBJ whole genome shotgun (WGS) entry which is preliminary data.</text>
</comment>
<protein>
    <recommendedName>
        <fullName evidence="3">UBN2 domain-containing protein</fullName>
    </recommendedName>
</protein>
<evidence type="ECO:0000313" key="2">
    <source>
        <dbReference type="Proteomes" id="UP001318860"/>
    </source>
</evidence>
<dbReference type="PANTHER" id="PTHR34676">
    <property type="entry name" value="DUF4219 DOMAIN-CONTAINING PROTEIN-RELATED"/>
    <property type="match status" value="1"/>
</dbReference>
<gene>
    <name evidence="1" type="ORF">DH2020_014354</name>
</gene>